<accession>A0A2H5X8M7</accession>
<comment type="caution">
    <text evidence="1">The sequence shown here is derived from an EMBL/GenBank/DDBJ whole genome shotgun (WGS) entry which is preliminary data.</text>
</comment>
<organism evidence="1 2">
    <name type="scientific">Candidatus Fervidibacter japonicus</name>
    <dbReference type="NCBI Taxonomy" id="2035412"/>
    <lineage>
        <taxon>Bacteria</taxon>
        <taxon>Candidatus Fervidibacterota</taxon>
        <taxon>Candidatus Fervidibacter</taxon>
    </lineage>
</organism>
<dbReference type="Proteomes" id="UP000236173">
    <property type="component" value="Unassembled WGS sequence"/>
</dbReference>
<reference evidence="2" key="1">
    <citation type="submission" date="2017-09" db="EMBL/GenBank/DDBJ databases">
        <title>Metaegenomics of thermophilic ammonia-oxidizing enrichment culture.</title>
        <authorList>
            <person name="Kato S."/>
            <person name="Suzuki K."/>
        </authorList>
    </citation>
    <scope>NUCLEOTIDE SEQUENCE [LARGE SCALE GENOMIC DNA]</scope>
</reference>
<dbReference type="EMBL" id="BEHT01000001">
    <property type="protein sequence ID" value="GBC97539.1"/>
    <property type="molecule type" value="Genomic_DNA"/>
</dbReference>
<name>A0A2H5X8M7_9BACT</name>
<protein>
    <submittedName>
        <fullName evidence="1">Uncharacterized protein</fullName>
    </submittedName>
</protein>
<evidence type="ECO:0000313" key="2">
    <source>
        <dbReference type="Proteomes" id="UP000236173"/>
    </source>
</evidence>
<evidence type="ECO:0000313" key="1">
    <source>
        <dbReference type="EMBL" id="GBC97539.1"/>
    </source>
</evidence>
<sequence length="69" mass="7797">MMGCRSYKAVKKMLIVFVLTILAWFCGEVIAQCQWGCINVNSFRSDMTYDLGCCGRAWKPREPIGALSE</sequence>
<dbReference type="AlphaFoldDB" id="A0A2H5X8M7"/>
<proteinExistence type="predicted"/>
<gene>
    <name evidence="1" type="ORF">HRbin17_00026</name>
</gene>